<feature type="transmembrane region" description="Helical" evidence="2">
    <location>
        <begin position="43"/>
        <end position="59"/>
    </location>
</feature>
<keyword evidence="2" id="KW-1133">Transmembrane helix</keyword>
<evidence type="ECO:0000313" key="4">
    <source>
        <dbReference type="Proteomes" id="UP000015105"/>
    </source>
</evidence>
<keyword evidence="2" id="KW-0812">Transmembrane</keyword>
<reference evidence="4" key="2">
    <citation type="journal article" date="2017" name="Nat. Plants">
        <title>The Aegilops tauschii genome reveals multiple impacts of transposons.</title>
        <authorList>
            <person name="Zhao G."/>
            <person name="Zou C."/>
            <person name="Li K."/>
            <person name="Wang K."/>
            <person name="Li T."/>
            <person name="Gao L."/>
            <person name="Zhang X."/>
            <person name="Wang H."/>
            <person name="Yang Z."/>
            <person name="Liu X."/>
            <person name="Jiang W."/>
            <person name="Mao L."/>
            <person name="Kong X."/>
            <person name="Jiao Y."/>
            <person name="Jia J."/>
        </authorList>
    </citation>
    <scope>NUCLEOTIDE SEQUENCE [LARGE SCALE GENOMIC DNA]</scope>
    <source>
        <strain evidence="4">cv. AL8/78</strain>
    </source>
</reference>
<dbReference type="Proteomes" id="UP000015105">
    <property type="component" value="Chromosome 1D"/>
</dbReference>
<dbReference type="EnsemblPlants" id="AET1Gv20914700.18">
    <property type="protein sequence ID" value="AET1Gv20914700.18"/>
    <property type="gene ID" value="AET1Gv20914700"/>
</dbReference>
<reference evidence="4" key="1">
    <citation type="journal article" date="2014" name="Science">
        <title>Ancient hybridizations among the ancestral genomes of bread wheat.</title>
        <authorList>
            <consortium name="International Wheat Genome Sequencing Consortium,"/>
            <person name="Marcussen T."/>
            <person name="Sandve S.R."/>
            <person name="Heier L."/>
            <person name="Spannagl M."/>
            <person name="Pfeifer M."/>
            <person name="Jakobsen K.S."/>
            <person name="Wulff B.B."/>
            <person name="Steuernagel B."/>
            <person name="Mayer K.F."/>
            <person name="Olsen O.A."/>
        </authorList>
    </citation>
    <scope>NUCLEOTIDE SEQUENCE [LARGE SCALE GENOMIC DNA]</scope>
    <source>
        <strain evidence="4">cv. AL8/78</strain>
    </source>
</reference>
<keyword evidence="4" id="KW-1185">Reference proteome</keyword>
<dbReference type="EnsemblPlants" id="AET1Gv20914700.14">
    <property type="protein sequence ID" value="AET1Gv20914700.14"/>
    <property type="gene ID" value="AET1Gv20914700"/>
</dbReference>
<keyword evidence="2" id="KW-0472">Membrane</keyword>
<reference evidence="3" key="4">
    <citation type="submission" date="2019-03" db="UniProtKB">
        <authorList>
            <consortium name="EnsemblPlants"/>
        </authorList>
    </citation>
    <scope>IDENTIFICATION</scope>
</reference>
<evidence type="ECO:0000256" key="1">
    <source>
        <dbReference type="SAM" id="MobiDB-lite"/>
    </source>
</evidence>
<name>A0A452ZTU7_AEGTS</name>
<organism evidence="3 4">
    <name type="scientific">Aegilops tauschii subsp. strangulata</name>
    <name type="common">Goatgrass</name>
    <dbReference type="NCBI Taxonomy" id="200361"/>
    <lineage>
        <taxon>Eukaryota</taxon>
        <taxon>Viridiplantae</taxon>
        <taxon>Streptophyta</taxon>
        <taxon>Embryophyta</taxon>
        <taxon>Tracheophyta</taxon>
        <taxon>Spermatophyta</taxon>
        <taxon>Magnoliopsida</taxon>
        <taxon>Liliopsida</taxon>
        <taxon>Poales</taxon>
        <taxon>Poaceae</taxon>
        <taxon>BOP clade</taxon>
        <taxon>Pooideae</taxon>
        <taxon>Triticodae</taxon>
        <taxon>Triticeae</taxon>
        <taxon>Triticinae</taxon>
        <taxon>Aegilops</taxon>
    </lineage>
</organism>
<proteinExistence type="predicted"/>
<sequence length="162" mass="18704">METGGKVRIAFIYTYCLLFMLWTKMLNCGMLFSCFWGLQYSTAGCYWFVQPIFFTVYSLDFNSQQLHVDFWFVDFNSQLLHVLGFTVFSVDFSAQLLLSVGQKRSTGSSCFLVSSRMRKLMMNLMRIGPSVMPGLQGRIADSESLKRRRNRKGESKMLSTQN</sequence>
<dbReference type="Gramene" id="AET1Gv20914700.23">
    <property type="protein sequence ID" value="AET1Gv20914700.23"/>
    <property type="gene ID" value="AET1Gv20914700"/>
</dbReference>
<dbReference type="AlphaFoldDB" id="A0A452ZTU7"/>
<reference evidence="3" key="3">
    <citation type="journal article" date="2017" name="Nature">
        <title>Genome sequence of the progenitor of the wheat D genome Aegilops tauschii.</title>
        <authorList>
            <person name="Luo M.C."/>
            <person name="Gu Y.Q."/>
            <person name="Puiu D."/>
            <person name="Wang H."/>
            <person name="Twardziok S.O."/>
            <person name="Deal K.R."/>
            <person name="Huo N."/>
            <person name="Zhu T."/>
            <person name="Wang L."/>
            <person name="Wang Y."/>
            <person name="McGuire P.E."/>
            <person name="Liu S."/>
            <person name="Long H."/>
            <person name="Ramasamy R.K."/>
            <person name="Rodriguez J.C."/>
            <person name="Van S.L."/>
            <person name="Yuan L."/>
            <person name="Wang Z."/>
            <person name="Xia Z."/>
            <person name="Xiao L."/>
            <person name="Anderson O.D."/>
            <person name="Ouyang S."/>
            <person name="Liang Y."/>
            <person name="Zimin A.V."/>
            <person name="Pertea G."/>
            <person name="Qi P."/>
            <person name="Bennetzen J.L."/>
            <person name="Dai X."/>
            <person name="Dawson M.W."/>
            <person name="Muller H.G."/>
            <person name="Kugler K."/>
            <person name="Rivarola-Duarte L."/>
            <person name="Spannagl M."/>
            <person name="Mayer K.F.X."/>
            <person name="Lu F.H."/>
            <person name="Bevan M.W."/>
            <person name="Leroy P."/>
            <person name="Li P."/>
            <person name="You F.M."/>
            <person name="Sun Q."/>
            <person name="Liu Z."/>
            <person name="Lyons E."/>
            <person name="Wicker T."/>
            <person name="Salzberg S.L."/>
            <person name="Devos K.M."/>
            <person name="Dvorak J."/>
        </authorList>
    </citation>
    <scope>NUCLEOTIDE SEQUENCE [LARGE SCALE GENOMIC DNA]</scope>
    <source>
        <strain evidence="3">cv. AL8/78</strain>
    </source>
</reference>
<feature type="transmembrane region" description="Helical" evidence="2">
    <location>
        <begin position="12"/>
        <end position="36"/>
    </location>
</feature>
<evidence type="ECO:0000313" key="3">
    <source>
        <dbReference type="EnsemblPlants" id="AET1Gv20914700.19"/>
    </source>
</evidence>
<protein>
    <submittedName>
        <fullName evidence="3">Uncharacterized protein</fullName>
    </submittedName>
</protein>
<dbReference type="EnsemblPlants" id="AET1Gv20914700.19">
    <property type="protein sequence ID" value="AET1Gv20914700.19"/>
    <property type="gene ID" value="AET1Gv20914700"/>
</dbReference>
<dbReference type="Gramene" id="AET1Gv20914700.14">
    <property type="protein sequence ID" value="AET1Gv20914700.14"/>
    <property type="gene ID" value="AET1Gv20914700"/>
</dbReference>
<dbReference type="EnsemblPlants" id="AET1Gv20914700.23">
    <property type="protein sequence ID" value="AET1Gv20914700.23"/>
    <property type="gene ID" value="AET1Gv20914700"/>
</dbReference>
<dbReference type="Gramene" id="AET1Gv20914700.18">
    <property type="protein sequence ID" value="AET1Gv20914700.18"/>
    <property type="gene ID" value="AET1Gv20914700"/>
</dbReference>
<feature type="transmembrane region" description="Helical" evidence="2">
    <location>
        <begin position="79"/>
        <end position="98"/>
    </location>
</feature>
<dbReference type="Gramene" id="AET1Gv20914700.19">
    <property type="protein sequence ID" value="AET1Gv20914700.19"/>
    <property type="gene ID" value="AET1Gv20914700"/>
</dbReference>
<feature type="region of interest" description="Disordered" evidence="1">
    <location>
        <begin position="143"/>
        <end position="162"/>
    </location>
</feature>
<accession>A0A452ZTU7</accession>
<reference evidence="3" key="5">
    <citation type="journal article" date="2021" name="G3 (Bethesda)">
        <title>Aegilops tauschii genome assembly Aet v5.0 features greater sequence contiguity and improved annotation.</title>
        <authorList>
            <person name="Wang L."/>
            <person name="Zhu T."/>
            <person name="Rodriguez J.C."/>
            <person name="Deal K.R."/>
            <person name="Dubcovsky J."/>
            <person name="McGuire P.E."/>
            <person name="Lux T."/>
            <person name="Spannagl M."/>
            <person name="Mayer K.F.X."/>
            <person name="Baldrich P."/>
            <person name="Meyers B.C."/>
            <person name="Huo N."/>
            <person name="Gu Y.Q."/>
            <person name="Zhou H."/>
            <person name="Devos K.M."/>
            <person name="Bennetzen J.L."/>
            <person name="Unver T."/>
            <person name="Budak H."/>
            <person name="Gulick P.J."/>
            <person name="Galiba G."/>
            <person name="Kalapos B."/>
            <person name="Nelson D.R."/>
            <person name="Li P."/>
            <person name="You F.M."/>
            <person name="Luo M.C."/>
            <person name="Dvorak J."/>
        </authorList>
    </citation>
    <scope>NUCLEOTIDE SEQUENCE [LARGE SCALE GENOMIC DNA]</scope>
    <source>
        <strain evidence="3">cv. AL8/78</strain>
    </source>
</reference>
<evidence type="ECO:0000256" key="2">
    <source>
        <dbReference type="SAM" id="Phobius"/>
    </source>
</evidence>